<keyword evidence="5" id="KW-1185">Reference proteome</keyword>
<dbReference type="InterPro" id="IPR050361">
    <property type="entry name" value="MPP/UQCRC_Complex"/>
</dbReference>
<dbReference type="InterPro" id="IPR007863">
    <property type="entry name" value="Peptidase_M16_C"/>
</dbReference>
<dbReference type="AlphaFoldDB" id="F5RHK2"/>
<evidence type="ECO:0000256" key="1">
    <source>
        <dbReference type="SAM" id="SignalP"/>
    </source>
</evidence>
<dbReference type="eggNOG" id="COG0612">
    <property type="taxonomic scope" value="Bacteria"/>
</dbReference>
<dbReference type="EMBL" id="AFHG01000059">
    <property type="protein sequence ID" value="EGK69834.1"/>
    <property type="molecule type" value="Genomic_DNA"/>
</dbReference>
<reference evidence="4 5" key="1">
    <citation type="journal article" date="2011" name="J. Bacteriol.">
        <title>Genome sequence of Methyloversatilis universalis FAM5T, a methylotrophic representative of the order Rhodocyclales.</title>
        <authorList>
            <person name="Kittichotirat W."/>
            <person name="Good N.M."/>
            <person name="Hall R."/>
            <person name="Bringel F."/>
            <person name="Lajus A."/>
            <person name="Medigue C."/>
            <person name="Smalley N.E."/>
            <person name="Beck D."/>
            <person name="Bumgarner R."/>
            <person name="Vuilleumier S."/>
            <person name="Kalyuzhnaya M.G."/>
        </authorList>
    </citation>
    <scope>NUCLEOTIDE SEQUENCE [LARGE SCALE GENOMIC DNA]</scope>
    <source>
        <strain evidence="5">ATCC BAA-1314 / JCM 13912 / FAM5</strain>
    </source>
</reference>
<dbReference type="Gene3D" id="3.30.830.10">
    <property type="entry name" value="Metalloenzyme, LuxS/M16 peptidase-like"/>
    <property type="match status" value="2"/>
</dbReference>
<dbReference type="OrthoDB" id="9811314at2"/>
<organism evidence="4 5">
    <name type="scientific">Methyloversatilis universalis (strain ATCC BAA-1314 / DSM 25237 / JCM 13912 / CCUG 52030 / FAM5)</name>
    <dbReference type="NCBI Taxonomy" id="1000565"/>
    <lineage>
        <taxon>Bacteria</taxon>
        <taxon>Pseudomonadati</taxon>
        <taxon>Pseudomonadota</taxon>
        <taxon>Betaproteobacteria</taxon>
        <taxon>Nitrosomonadales</taxon>
        <taxon>Sterolibacteriaceae</taxon>
        <taxon>Methyloversatilis</taxon>
    </lineage>
</organism>
<dbReference type="InterPro" id="IPR011249">
    <property type="entry name" value="Metalloenz_LuxS/M16"/>
</dbReference>
<dbReference type="Pfam" id="PF00675">
    <property type="entry name" value="Peptidase_M16"/>
    <property type="match status" value="1"/>
</dbReference>
<evidence type="ECO:0000313" key="4">
    <source>
        <dbReference type="EMBL" id="EGK69834.1"/>
    </source>
</evidence>
<feature type="chain" id="PRO_5003327248" evidence="1">
    <location>
        <begin position="37"/>
        <end position="446"/>
    </location>
</feature>
<dbReference type="SUPFAM" id="SSF63411">
    <property type="entry name" value="LuxS/MPP-like metallohydrolase"/>
    <property type="match status" value="2"/>
</dbReference>
<protein>
    <submittedName>
        <fullName evidence="4">Peptidase M16</fullName>
    </submittedName>
</protein>
<name>F5RHK2_METUF</name>
<dbReference type="RefSeq" id="WP_008064431.1">
    <property type="nucleotide sequence ID" value="NZ_AFHG01000059.1"/>
</dbReference>
<evidence type="ECO:0000313" key="5">
    <source>
        <dbReference type="Proteomes" id="UP000005019"/>
    </source>
</evidence>
<dbReference type="Proteomes" id="UP000005019">
    <property type="component" value="Unassembled WGS sequence"/>
</dbReference>
<keyword evidence="1" id="KW-0732">Signal</keyword>
<dbReference type="STRING" id="1000565.METUNv1_03799"/>
<dbReference type="PANTHER" id="PTHR11851">
    <property type="entry name" value="METALLOPROTEASE"/>
    <property type="match status" value="1"/>
</dbReference>
<evidence type="ECO:0000259" key="2">
    <source>
        <dbReference type="Pfam" id="PF00675"/>
    </source>
</evidence>
<proteinExistence type="predicted"/>
<feature type="domain" description="Peptidase M16 N-terminal" evidence="2">
    <location>
        <begin position="62"/>
        <end position="195"/>
    </location>
</feature>
<dbReference type="GO" id="GO:0046872">
    <property type="term" value="F:metal ion binding"/>
    <property type="evidence" value="ECO:0007669"/>
    <property type="project" value="InterPro"/>
</dbReference>
<sequence length="446" mass="48590">MRFRNDLLLVNPMNRFFRHLLLQAAALFALSVPAWANVNIQHWVAANGARVYFVESHVLPIIDLQVDFDAGAARDPAGRSGLAGMTQGMLDAAAGGLDEDALAEKFSDLGARLSGVADNDRAGLSLRTLSSARERDGALALLRTVLTRPEFPAAVLEREKARAIASLREADTKPDQIGSKAFARALYGDHPYGRSATVESVAAITRDDLLAHYRRHYVASRAVVSIVGDVTRQQAEAIALQLTGDLPAGEPLAPIPAVTMPKAVTERIAHPANQSHIFVGEPVTRRGDPDFFPLQVGNYILGGGGFVSRLTKEVREKRGYAYSVYSYFNPQREPGPFQIGLQTQRAQAADALKVVDETLAKFIADGPTDDELKAAKRNLVDGYSLRLDSNRKLLESLAVIGFYGLPLDWLSKFPERVEAVTAAQVKDAFRRRLSADHMVRVIVAGD</sequence>
<feature type="domain" description="Peptidase M16 C-terminal" evidence="3">
    <location>
        <begin position="204"/>
        <end position="379"/>
    </location>
</feature>
<dbReference type="PANTHER" id="PTHR11851:SF224">
    <property type="entry name" value="PROCESSING PROTEASE"/>
    <property type="match status" value="1"/>
</dbReference>
<comment type="caution">
    <text evidence="4">The sequence shown here is derived from an EMBL/GenBank/DDBJ whole genome shotgun (WGS) entry which is preliminary data.</text>
</comment>
<gene>
    <name evidence="4" type="ORF">METUNv1_03799</name>
</gene>
<evidence type="ECO:0000259" key="3">
    <source>
        <dbReference type="Pfam" id="PF05193"/>
    </source>
</evidence>
<feature type="signal peptide" evidence="1">
    <location>
        <begin position="1"/>
        <end position="36"/>
    </location>
</feature>
<dbReference type="Pfam" id="PF05193">
    <property type="entry name" value="Peptidase_M16_C"/>
    <property type="match status" value="1"/>
</dbReference>
<accession>F5RHK2</accession>
<dbReference type="InterPro" id="IPR011765">
    <property type="entry name" value="Pept_M16_N"/>
</dbReference>
<dbReference type="MEROPS" id="M16.970"/>